<feature type="compositionally biased region" description="Basic and acidic residues" evidence="6">
    <location>
        <begin position="52"/>
        <end position="82"/>
    </location>
</feature>
<dbReference type="ExpressionAtlas" id="A0A2K3D7M3">
    <property type="expression patterns" value="baseline and differential"/>
</dbReference>
<dbReference type="Gene3D" id="3.80.10.10">
    <property type="entry name" value="Ribonuclease Inhibitor"/>
    <property type="match status" value="2"/>
</dbReference>
<dbReference type="InterPro" id="IPR052116">
    <property type="entry name" value="Centro_Cilium_Assembly"/>
</dbReference>
<comment type="subcellular location">
    <subcellularLocation>
        <location evidence="2">Cytoplasm</location>
        <location evidence="2">Cytoskeleton</location>
        <location evidence="2">Cilium axoneme</location>
    </subcellularLocation>
    <subcellularLocation>
        <location evidence="1">Cytoplasm</location>
        <location evidence="1">Cytoskeleton</location>
        <location evidence="1">Microtubule organizing center</location>
        <location evidence="1">Centrosome</location>
    </subcellularLocation>
</comment>
<accession>A0A2K3D7M3</accession>
<keyword evidence="4" id="KW-0175">Coiled coil</keyword>
<keyword evidence="9" id="KW-1185">Reference proteome</keyword>
<evidence type="ECO:0000313" key="9">
    <source>
        <dbReference type="Proteomes" id="UP000006906"/>
    </source>
</evidence>
<dbReference type="PANTHER" id="PTHR23170:SF3">
    <property type="entry name" value="LEUCINE-RICH REPEAT-CONTAINING PROTEIN 45"/>
    <property type="match status" value="1"/>
</dbReference>
<dbReference type="Pfam" id="PF13516">
    <property type="entry name" value="LRR_6"/>
    <property type="match status" value="3"/>
</dbReference>
<dbReference type="GO" id="GO:0005930">
    <property type="term" value="C:axoneme"/>
    <property type="evidence" value="ECO:0007669"/>
    <property type="project" value="UniProtKB-SubCell"/>
</dbReference>
<feature type="transmembrane region" description="Helical" evidence="7">
    <location>
        <begin position="297"/>
        <end position="318"/>
    </location>
</feature>
<evidence type="ECO:0000256" key="4">
    <source>
        <dbReference type="ARBA" id="ARBA00023054"/>
    </source>
</evidence>
<dbReference type="SUPFAM" id="SSF52047">
    <property type="entry name" value="RNI-like"/>
    <property type="match status" value="1"/>
</dbReference>
<dbReference type="InterPro" id="IPR032675">
    <property type="entry name" value="LRR_dom_sf"/>
</dbReference>
<evidence type="ECO:0000256" key="5">
    <source>
        <dbReference type="ARBA" id="ARBA00023212"/>
    </source>
</evidence>
<dbReference type="Proteomes" id="UP000006906">
    <property type="component" value="Chromosome 11"/>
</dbReference>
<evidence type="ECO:0000313" key="8">
    <source>
        <dbReference type="EMBL" id="PNW76530.1"/>
    </source>
</evidence>
<dbReference type="OrthoDB" id="120976at2759"/>
<evidence type="ECO:0008006" key="10">
    <source>
        <dbReference type="Google" id="ProtNLM"/>
    </source>
</evidence>
<feature type="transmembrane region" description="Helical" evidence="7">
    <location>
        <begin position="330"/>
        <end position="347"/>
    </location>
</feature>
<keyword evidence="7" id="KW-0812">Transmembrane</keyword>
<sequence>MRKARSTVALEDVELGEPDPVFKTRGGSGTRGAPLNGQAEQGNGAAGPSSSKADRAERVDRATERAAERAAERAERAERHRVQEVEAMEGVALTGGAAASSSSSPGALPKYRSNSQDLIMGAIYKYTLWILAVGPWKVVKGCSWVLNRWQRFVYPLSYALFYAGDAMDRTMPTVRAVIVWFWNTTSLALHFVDVILIFGVINILSNNGNGWVGLVMGLLYFESHYLMAVIMYMENDRPLDCPVYTGLDLLNFFRRQLDVLFFDIQLGASVLHSNIMIEGMTQMMLQGYEEARVCLHMIMNSLPAAIILGVLYDAIYALKDQFSNIINNKAKINLIYAAFVFAILNVVDKFIRMSLADPWLHPLNEDGYPLLYMRSNAARLPRAMVLDFVFRCNVQLAESEDKLTLRPLYDKYVVNVRGKPKQLADGHKMYLLRKALRTFNKGTVRFNRAEQLARKVDQHILRDQVLQETRTVRALDASNIRPGMHLSRMLEEVLAETNGFDLLSLADNRLDDDGVAHVVEGLRHNVYGLKIRDLDLSNNDVAIKGAEAVATYIMQFKCIENLNLNNNINLGAVGIKAIASVLNEDSVLVSLDLSFCDVGAEGAAALGAMLKGNKGLRRLMLASSRLGTSGVDSICKGIAKNTILRELDLSKSGCDDKGAAHLAVALQQNNTLERLHVGNNRITDVGAKALADALQANTGLHFVDLSGCPMDKSWKKLLHNIMKGQGGGAMAGMTGGGLGGGRGGFDGL</sequence>
<proteinExistence type="predicted"/>
<feature type="transmembrane region" description="Helical" evidence="7">
    <location>
        <begin position="210"/>
        <end position="232"/>
    </location>
</feature>
<reference evidence="8 9" key="1">
    <citation type="journal article" date="2007" name="Science">
        <title>The Chlamydomonas genome reveals the evolution of key animal and plant functions.</title>
        <authorList>
            <person name="Merchant S.S."/>
            <person name="Prochnik S.E."/>
            <person name="Vallon O."/>
            <person name="Harris E.H."/>
            <person name="Karpowicz S.J."/>
            <person name="Witman G.B."/>
            <person name="Terry A."/>
            <person name="Salamov A."/>
            <person name="Fritz-Laylin L.K."/>
            <person name="Marechal-Drouard L."/>
            <person name="Marshall W.F."/>
            <person name="Qu L.H."/>
            <person name="Nelson D.R."/>
            <person name="Sanderfoot A.A."/>
            <person name="Spalding M.H."/>
            <person name="Kapitonov V.V."/>
            <person name="Ren Q."/>
            <person name="Ferris P."/>
            <person name="Lindquist E."/>
            <person name="Shapiro H."/>
            <person name="Lucas S.M."/>
            <person name="Grimwood J."/>
            <person name="Schmutz J."/>
            <person name="Cardol P."/>
            <person name="Cerutti H."/>
            <person name="Chanfreau G."/>
            <person name="Chen C.L."/>
            <person name="Cognat V."/>
            <person name="Croft M.T."/>
            <person name="Dent R."/>
            <person name="Dutcher S."/>
            <person name="Fernandez E."/>
            <person name="Fukuzawa H."/>
            <person name="Gonzalez-Ballester D."/>
            <person name="Gonzalez-Halphen D."/>
            <person name="Hallmann A."/>
            <person name="Hanikenne M."/>
            <person name="Hippler M."/>
            <person name="Inwood W."/>
            <person name="Jabbari K."/>
            <person name="Kalanon M."/>
            <person name="Kuras R."/>
            <person name="Lefebvre P.A."/>
            <person name="Lemaire S.D."/>
            <person name="Lobanov A.V."/>
            <person name="Lohr M."/>
            <person name="Manuell A."/>
            <person name="Meier I."/>
            <person name="Mets L."/>
            <person name="Mittag M."/>
            <person name="Mittelmeier T."/>
            <person name="Moroney J.V."/>
            <person name="Moseley J."/>
            <person name="Napoli C."/>
            <person name="Nedelcu A.M."/>
            <person name="Niyogi K."/>
            <person name="Novoselov S.V."/>
            <person name="Paulsen I.T."/>
            <person name="Pazour G."/>
            <person name="Purton S."/>
            <person name="Ral J.P."/>
            <person name="Riano-Pachon D.M."/>
            <person name="Riekhof W."/>
            <person name="Rymarquis L."/>
            <person name="Schroda M."/>
            <person name="Stern D."/>
            <person name="Umen J."/>
            <person name="Willows R."/>
            <person name="Wilson N."/>
            <person name="Zimmer S.L."/>
            <person name="Allmer J."/>
            <person name="Balk J."/>
            <person name="Bisova K."/>
            <person name="Chen C.J."/>
            <person name="Elias M."/>
            <person name="Gendler K."/>
            <person name="Hauser C."/>
            <person name="Lamb M.R."/>
            <person name="Ledford H."/>
            <person name="Long J.C."/>
            <person name="Minagawa J."/>
            <person name="Page M.D."/>
            <person name="Pan J."/>
            <person name="Pootakham W."/>
            <person name="Roje S."/>
            <person name="Rose A."/>
            <person name="Stahlberg E."/>
            <person name="Terauchi A.M."/>
            <person name="Yang P."/>
            <person name="Ball S."/>
            <person name="Bowler C."/>
            <person name="Dieckmann C.L."/>
            <person name="Gladyshev V.N."/>
            <person name="Green P."/>
            <person name="Jorgensen R."/>
            <person name="Mayfield S."/>
            <person name="Mueller-Roeber B."/>
            <person name="Rajamani S."/>
            <person name="Sayre R.T."/>
            <person name="Brokstein P."/>
            <person name="Dubchak I."/>
            <person name="Goodstein D."/>
            <person name="Hornick L."/>
            <person name="Huang Y.W."/>
            <person name="Jhaveri J."/>
            <person name="Luo Y."/>
            <person name="Martinez D."/>
            <person name="Ngau W.C."/>
            <person name="Otillar B."/>
            <person name="Poliakov A."/>
            <person name="Porter A."/>
            <person name="Szajkowski L."/>
            <person name="Werner G."/>
            <person name="Zhou K."/>
            <person name="Grigoriev I.V."/>
            <person name="Rokhsar D.S."/>
            <person name="Grossman A.R."/>
        </authorList>
    </citation>
    <scope>NUCLEOTIDE SEQUENCE [LARGE SCALE GENOMIC DNA]</scope>
    <source>
        <strain evidence="9">CC-503</strain>
    </source>
</reference>
<dbReference type="InParanoid" id="A0A2K3D7M3"/>
<evidence type="ECO:0000256" key="7">
    <source>
        <dbReference type="SAM" id="Phobius"/>
    </source>
</evidence>
<name>A0A2K3D7M3_CHLRE</name>
<dbReference type="Gramene" id="PNW76530">
    <property type="protein sequence ID" value="PNW76530"/>
    <property type="gene ID" value="CHLRE_11g467669v5"/>
</dbReference>
<dbReference type="EMBL" id="CM008972">
    <property type="protein sequence ID" value="PNW76530.1"/>
    <property type="molecule type" value="Genomic_DNA"/>
</dbReference>
<keyword evidence="7" id="KW-1133">Transmembrane helix</keyword>
<gene>
    <name evidence="8" type="ORF">CHLRE_11g467669v5</name>
</gene>
<dbReference type="AlphaFoldDB" id="A0A2K3D7M3"/>
<keyword evidence="3" id="KW-0963">Cytoplasm</keyword>
<dbReference type="PANTHER" id="PTHR23170">
    <property type="entry name" value="NY-REN-58 ANTIGEN"/>
    <property type="match status" value="1"/>
</dbReference>
<dbReference type="SMART" id="SM00368">
    <property type="entry name" value="LRR_RI"/>
    <property type="match status" value="7"/>
</dbReference>
<feature type="transmembrane region" description="Helical" evidence="7">
    <location>
        <begin position="177"/>
        <end position="204"/>
    </location>
</feature>
<dbReference type="InterPro" id="IPR001611">
    <property type="entry name" value="Leu-rich_rpt"/>
</dbReference>
<dbReference type="OMA" id="IMYMEND"/>
<dbReference type="RefSeq" id="XP_042919418.1">
    <property type="nucleotide sequence ID" value="XM_043067421.1"/>
</dbReference>
<feature type="transmembrane region" description="Helical" evidence="7">
    <location>
        <begin position="259"/>
        <end position="277"/>
    </location>
</feature>
<keyword evidence="7" id="KW-0472">Membrane</keyword>
<evidence type="ECO:0000256" key="3">
    <source>
        <dbReference type="ARBA" id="ARBA00022490"/>
    </source>
</evidence>
<keyword evidence="5" id="KW-0206">Cytoskeleton</keyword>
<organism evidence="8 9">
    <name type="scientific">Chlamydomonas reinhardtii</name>
    <name type="common">Chlamydomonas smithii</name>
    <dbReference type="NCBI Taxonomy" id="3055"/>
    <lineage>
        <taxon>Eukaryota</taxon>
        <taxon>Viridiplantae</taxon>
        <taxon>Chlorophyta</taxon>
        <taxon>core chlorophytes</taxon>
        <taxon>Chlorophyceae</taxon>
        <taxon>CS clade</taxon>
        <taxon>Chlamydomonadales</taxon>
        <taxon>Chlamydomonadaceae</taxon>
        <taxon>Chlamydomonas</taxon>
    </lineage>
</organism>
<dbReference type="KEGG" id="cre:CHLRE_11g467669v5"/>
<feature type="region of interest" description="Disordered" evidence="6">
    <location>
        <begin position="1"/>
        <end position="82"/>
    </location>
</feature>
<evidence type="ECO:0000256" key="6">
    <source>
        <dbReference type="SAM" id="MobiDB-lite"/>
    </source>
</evidence>
<feature type="compositionally biased region" description="Low complexity" evidence="6">
    <location>
        <begin position="36"/>
        <end position="47"/>
    </location>
</feature>
<protein>
    <recommendedName>
        <fullName evidence="10">Flagellar associated protein</fullName>
    </recommendedName>
</protein>
<evidence type="ECO:0000256" key="2">
    <source>
        <dbReference type="ARBA" id="ARBA00004430"/>
    </source>
</evidence>
<dbReference type="GeneID" id="5724348"/>
<evidence type="ECO:0000256" key="1">
    <source>
        <dbReference type="ARBA" id="ARBA00004300"/>
    </source>
</evidence>